<dbReference type="RefSeq" id="WP_243798573.1">
    <property type="nucleotide sequence ID" value="NZ_CP094669.1"/>
</dbReference>
<reference evidence="1 2" key="1">
    <citation type="submission" date="2022-03" db="EMBL/GenBank/DDBJ databases">
        <title>Hymenobactersp. isolated from the air.</title>
        <authorList>
            <person name="Won M."/>
            <person name="Kwon S.-W."/>
        </authorList>
    </citation>
    <scope>NUCLEOTIDE SEQUENCE [LARGE SCALE GENOMIC DNA]</scope>
    <source>
        <strain evidence="1 2">KACC 21982</strain>
    </source>
</reference>
<dbReference type="EMBL" id="CP094669">
    <property type="protein sequence ID" value="UOG74897.1"/>
    <property type="molecule type" value="Genomic_DNA"/>
</dbReference>
<organism evidence="1 2">
    <name type="scientific">Hymenobacter tibetensis</name>
    <dbReference type="NCBI Taxonomy" id="497967"/>
    <lineage>
        <taxon>Bacteria</taxon>
        <taxon>Pseudomonadati</taxon>
        <taxon>Bacteroidota</taxon>
        <taxon>Cytophagia</taxon>
        <taxon>Cytophagales</taxon>
        <taxon>Hymenobacteraceae</taxon>
        <taxon>Hymenobacter</taxon>
    </lineage>
</organism>
<name>A0ABY4CY05_9BACT</name>
<evidence type="ECO:0000313" key="1">
    <source>
        <dbReference type="EMBL" id="UOG74897.1"/>
    </source>
</evidence>
<protein>
    <recommendedName>
        <fullName evidence="3">STAS/SEC14 domain-containing protein</fullName>
    </recommendedName>
</protein>
<evidence type="ECO:0008006" key="3">
    <source>
        <dbReference type="Google" id="ProtNLM"/>
    </source>
</evidence>
<keyword evidence="2" id="KW-1185">Reference proteome</keyword>
<dbReference type="Proteomes" id="UP000831113">
    <property type="component" value="Chromosome"/>
</dbReference>
<gene>
    <name evidence="1" type="ORF">MTX78_22625</name>
</gene>
<accession>A0ABY4CY05</accession>
<proteinExistence type="predicted"/>
<sequence length="143" mass="16366">MKQTSPRNAYFKNNAGSLSEEPAGFLRAVWTSNPRQLSETQTLFTHMLHALQRNHWSRILINQVDMLPFSLEEQKWVAQEWLPLAGQTGYRYGAVVVSHNVMVRLATAYITTHVLGRPLTYRSFEVEAEATAWLLQQPNSPPQ</sequence>
<evidence type="ECO:0000313" key="2">
    <source>
        <dbReference type="Proteomes" id="UP000831113"/>
    </source>
</evidence>